<keyword evidence="4" id="KW-0808">Transferase</keyword>
<evidence type="ECO:0000256" key="3">
    <source>
        <dbReference type="ARBA" id="ARBA00022553"/>
    </source>
</evidence>
<dbReference type="InterPro" id="IPR005467">
    <property type="entry name" value="His_kinase_dom"/>
</dbReference>
<dbReference type="Gene3D" id="3.30.450.20">
    <property type="entry name" value="PAS domain"/>
    <property type="match status" value="5"/>
</dbReference>
<name>A0ABQ1UYP2_9FLAO</name>
<dbReference type="InterPro" id="IPR004358">
    <property type="entry name" value="Sig_transdc_His_kin-like_C"/>
</dbReference>
<dbReference type="PRINTS" id="PR00344">
    <property type="entry name" value="BCTRLSENSOR"/>
</dbReference>
<dbReference type="SUPFAM" id="SSF47384">
    <property type="entry name" value="Homodimeric domain of signal transducing histidine kinase"/>
    <property type="match status" value="1"/>
</dbReference>
<dbReference type="InterPro" id="IPR035965">
    <property type="entry name" value="PAS-like_dom_sf"/>
</dbReference>
<dbReference type="CDD" id="cd00130">
    <property type="entry name" value="PAS"/>
    <property type="match status" value="2"/>
</dbReference>
<dbReference type="Pfam" id="PF02518">
    <property type="entry name" value="HATPase_c"/>
    <property type="match status" value="1"/>
</dbReference>
<dbReference type="Pfam" id="PF08447">
    <property type="entry name" value="PAS_3"/>
    <property type="match status" value="1"/>
</dbReference>
<evidence type="ECO:0000256" key="2">
    <source>
        <dbReference type="ARBA" id="ARBA00012438"/>
    </source>
</evidence>
<dbReference type="InterPro" id="IPR013655">
    <property type="entry name" value="PAS_fold_3"/>
</dbReference>
<reference evidence="9" key="1">
    <citation type="journal article" date="2019" name="Int. J. Syst. Evol. Microbiol.">
        <title>The Global Catalogue of Microorganisms (GCM) 10K type strain sequencing project: providing services to taxonomists for standard genome sequencing and annotation.</title>
        <authorList>
            <consortium name="The Broad Institute Genomics Platform"/>
            <consortium name="The Broad Institute Genome Sequencing Center for Infectious Disease"/>
            <person name="Wu L."/>
            <person name="Ma J."/>
        </authorList>
    </citation>
    <scope>NUCLEOTIDE SEQUENCE [LARGE SCALE GENOMIC DNA]</scope>
    <source>
        <strain evidence="9">CGMCC 1.16060</strain>
    </source>
</reference>
<dbReference type="InterPro" id="IPR003661">
    <property type="entry name" value="HisK_dim/P_dom"/>
</dbReference>
<dbReference type="SUPFAM" id="SSF55785">
    <property type="entry name" value="PYP-like sensor domain (PAS domain)"/>
    <property type="match status" value="4"/>
</dbReference>
<evidence type="ECO:0000259" key="6">
    <source>
        <dbReference type="PROSITE" id="PS50109"/>
    </source>
</evidence>
<dbReference type="InterPro" id="IPR052162">
    <property type="entry name" value="Sensor_kinase/Photoreceptor"/>
</dbReference>
<comment type="catalytic activity">
    <reaction evidence="1">
        <text>ATP + protein L-histidine = ADP + protein N-phospho-L-histidine.</text>
        <dbReference type="EC" id="2.7.13.3"/>
    </reaction>
</comment>
<dbReference type="InterPro" id="IPR036097">
    <property type="entry name" value="HisK_dim/P_sf"/>
</dbReference>
<evidence type="ECO:0000256" key="1">
    <source>
        <dbReference type="ARBA" id="ARBA00000085"/>
    </source>
</evidence>
<sequence length="942" mass="104953">MKKTADTANPNPIIKGGQCGDFVRSIFRSDLKKAYTWQSGPEFTAALNMMLNTPNASCIIWGNRQRFFFNDAFLQTAGFSVQTKHIGKPYKDVVGEINLDLTSLLKSGMNGYSQNIKNFKISNKENLQKSEILTNFTYSPLFEASAVNGVMFTAFEINSDCNTQNFYENGPFTNLLSDSSPILTATCRPDGGADYFSSNWLELLGCNLDTLVDYGWIDYIHPDDKEAFLNIYWEAVKTRIEWKGSFRIKSRSGSYHILASAGTPKFDQHKNFSGYISSSVDITEQQKAINKLQTSEAHLAAMIHDAPIGICLLDARSLVSEVVNSSFLEVAGKPYEQIAGKYYWDSFAEVKHLYQKALQGVVEKGESFYANEVEMTLIRHGRPESVFVTFVYAPLKDMKGNVIKVAVWVLENTLQVKARNQIEQSEREIRTFIDSAPFPIGVYKGPEMKIAFANTAIIEAWGKGPDVIGKSFKNLMPELENQGVFKNLDTAFAYAEPIHTKNELINVIVDCEKKSSYFNYSLIPLIDNTGNVYGVMNTAADVTELNLAKIKVEKSEQNLKNTILQAPVAMCIYRGPDYIVETANSRMLEFWGKEEQDVIGLPLFTALSEAKNQGFEERLESVYKSGQSVSSEGVSVTLMREGKLTTVYVNFLFEPFYEPDNSISGILVAAVDVTAQVLAHQKIEETVAIRTKELAESNENLSRSNSELSQFAYIASHDLQEPLRKISVFAQMLEKSAGEKLEGRPAEFLSKIKASSDRMSSLVRDVLAFSELSAKPETTKKVDLSAIIDSILLDYELLIGNKQAKVNCTDMPLIDAIPLQMNQLFANLLSNALKYASPERNLKIEISCSHPSLPELIKAGLDENISYIKITFADNGIGISPEYTDQIFSIFKRLHRRAEYEGTGVGLAICRKIAQNHSGAINAEGSTLSGAVFNIYLPTEQL</sequence>
<evidence type="ECO:0000256" key="5">
    <source>
        <dbReference type="ARBA" id="ARBA00022777"/>
    </source>
</evidence>
<accession>A0ABQ1UYP2</accession>
<feature type="domain" description="Histidine kinase" evidence="6">
    <location>
        <begin position="714"/>
        <end position="941"/>
    </location>
</feature>
<dbReference type="Pfam" id="PF00512">
    <property type="entry name" value="HisKA"/>
    <property type="match status" value="1"/>
</dbReference>
<evidence type="ECO:0000313" key="8">
    <source>
        <dbReference type="EMBL" id="GGF29517.1"/>
    </source>
</evidence>
<evidence type="ECO:0000313" key="9">
    <source>
        <dbReference type="Proteomes" id="UP000655016"/>
    </source>
</evidence>
<dbReference type="Gene3D" id="1.10.287.130">
    <property type="match status" value="1"/>
</dbReference>
<dbReference type="InterPro" id="IPR036890">
    <property type="entry name" value="HATPase_C_sf"/>
</dbReference>
<proteinExistence type="predicted"/>
<dbReference type="Pfam" id="PF08448">
    <property type="entry name" value="PAS_4"/>
    <property type="match status" value="3"/>
</dbReference>
<evidence type="ECO:0000256" key="4">
    <source>
        <dbReference type="ARBA" id="ARBA00022679"/>
    </source>
</evidence>
<dbReference type="SMART" id="SM00091">
    <property type="entry name" value="PAS"/>
    <property type="match status" value="5"/>
</dbReference>
<dbReference type="RefSeq" id="WP_163396545.1">
    <property type="nucleotide sequence ID" value="NZ_BMKP01000014.1"/>
</dbReference>
<dbReference type="InterPro" id="IPR000700">
    <property type="entry name" value="PAS-assoc_C"/>
</dbReference>
<dbReference type="PANTHER" id="PTHR43304:SF1">
    <property type="entry name" value="PAC DOMAIN-CONTAINING PROTEIN"/>
    <property type="match status" value="1"/>
</dbReference>
<gene>
    <name evidence="8" type="ORF">GCM10011518_43470</name>
</gene>
<dbReference type="PANTHER" id="PTHR43304">
    <property type="entry name" value="PHYTOCHROME-LIKE PROTEIN CPH1"/>
    <property type="match status" value="1"/>
</dbReference>
<keyword evidence="3" id="KW-0597">Phosphoprotein</keyword>
<comment type="caution">
    <text evidence="8">The sequence shown here is derived from an EMBL/GenBank/DDBJ whole genome shotgun (WGS) entry which is preliminary data.</text>
</comment>
<evidence type="ECO:0000259" key="7">
    <source>
        <dbReference type="PROSITE" id="PS50113"/>
    </source>
</evidence>
<dbReference type="Gene3D" id="3.30.565.10">
    <property type="entry name" value="Histidine kinase-like ATPase, C-terminal domain"/>
    <property type="match status" value="1"/>
</dbReference>
<dbReference type="InterPro" id="IPR013656">
    <property type="entry name" value="PAS_4"/>
</dbReference>
<dbReference type="CDD" id="cd00082">
    <property type="entry name" value="HisKA"/>
    <property type="match status" value="1"/>
</dbReference>
<dbReference type="EMBL" id="BMKP01000014">
    <property type="protein sequence ID" value="GGF29517.1"/>
    <property type="molecule type" value="Genomic_DNA"/>
</dbReference>
<dbReference type="PROSITE" id="PS50109">
    <property type="entry name" value="HIS_KIN"/>
    <property type="match status" value="1"/>
</dbReference>
<dbReference type="Proteomes" id="UP000655016">
    <property type="component" value="Unassembled WGS sequence"/>
</dbReference>
<dbReference type="SUPFAM" id="SSF55874">
    <property type="entry name" value="ATPase domain of HSP90 chaperone/DNA topoisomerase II/histidine kinase"/>
    <property type="match status" value="1"/>
</dbReference>
<feature type="domain" description="PAC" evidence="7">
    <location>
        <begin position="242"/>
        <end position="294"/>
    </location>
</feature>
<dbReference type="EC" id="2.7.13.3" evidence="2"/>
<organism evidence="8 9">
    <name type="scientific">Flavobacterium limi</name>
    <dbReference type="NCBI Taxonomy" id="2045105"/>
    <lineage>
        <taxon>Bacteria</taxon>
        <taxon>Pseudomonadati</taxon>
        <taxon>Bacteroidota</taxon>
        <taxon>Flavobacteriia</taxon>
        <taxon>Flavobacteriales</taxon>
        <taxon>Flavobacteriaceae</taxon>
        <taxon>Flavobacterium</taxon>
    </lineage>
</organism>
<keyword evidence="5" id="KW-0418">Kinase</keyword>
<dbReference type="NCBIfam" id="TIGR00229">
    <property type="entry name" value="sensory_box"/>
    <property type="match status" value="1"/>
</dbReference>
<dbReference type="InterPro" id="IPR000014">
    <property type="entry name" value="PAS"/>
</dbReference>
<keyword evidence="9" id="KW-1185">Reference proteome</keyword>
<protein>
    <recommendedName>
        <fullName evidence="2">histidine kinase</fullName>
        <ecNumber evidence="2">2.7.13.3</ecNumber>
    </recommendedName>
</protein>
<dbReference type="SMART" id="SM00388">
    <property type="entry name" value="HisKA"/>
    <property type="match status" value="1"/>
</dbReference>
<dbReference type="PROSITE" id="PS50113">
    <property type="entry name" value="PAC"/>
    <property type="match status" value="1"/>
</dbReference>
<dbReference type="SMART" id="SM00387">
    <property type="entry name" value="HATPase_c"/>
    <property type="match status" value="1"/>
</dbReference>
<dbReference type="InterPro" id="IPR003594">
    <property type="entry name" value="HATPase_dom"/>
</dbReference>